<keyword evidence="2" id="KW-0808">Transferase</keyword>
<dbReference type="AlphaFoldDB" id="A0A4Z1KVA0"/>
<gene>
    <name evidence="4" type="ORF">BPOR_0160g00110</name>
</gene>
<dbReference type="InterPro" id="IPR051159">
    <property type="entry name" value="Hexapeptide_acetyltransf"/>
</dbReference>
<dbReference type="GO" id="GO:0008374">
    <property type="term" value="F:O-acyltransferase activity"/>
    <property type="evidence" value="ECO:0007669"/>
    <property type="project" value="TreeGrafter"/>
</dbReference>
<accession>A0A4Z1KVA0</accession>
<evidence type="ECO:0000313" key="5">
    <source>
        <dbReference type="Proteomes" id="UP000297280"/>
    </source>
</evidence>
<dbReference type="PANTHER" id="PTHR23416:SF54">
    <property type="entry name" value="ACETYLTRANSFERASE, CYSE_LACA_LPXA_NODL FAMILY (AFU_ORTHOLOGUE AFUA_2G08430)-RELATED"/>
    <property type="match status" value="1"/>
</dbReference>
<comment type="caution">
    <text evidence="4">The sequence shown here is derived from an EMBL/GenBank/DDBJ whole genome shotgun (WGS) entry which is preliminary data.</text>
</comment>
<keyword evidence="5" id="KW-1185">Reference proteome</keyword>
<reference evidence="4 5" key="1">
    <citation type="submission" date="2017-12" db="EMBL/GenBank/DDBJ databases">
        <title>Comparative genomics of Botrytis spp.</title>
        <authorList>
            <person name="Valero-Jimenez C.A."/>
            <person name="Tapia P."/>
            <person name="Veloso J."/>
            <person name="Silva-Moreno E."/>
            <person name="Staats M."/>
            <person name="Valdes J.H."/>
            <person name="Van Kan J.A.L."/>
        </authorList>
    </citation>
    <scope>NUCLEOTIDE SEQUENCE [LARGE SCALE GENOMIC DNA]</scope>
    <source>
        <strain evidence="4 5">MUCL3349</strain>
    </source>
</reference>
<dbReference type="EMBL" id="PQXO01000160">
    <property type="protein sequence ID" value="TGO88474.1"/>
    <property type="molecule type" value="Genomic_DNA"/>
</dbReference>
<evidence type="ECO:0000313" key="4">
    <source>
        <dbReference type="EMBL" id="TGO88474.1"/>
    </source>
</evidence>
<dbReference type="Pfam" id="PF14602">
    <property type="entry name" value="Hexapep_2"/>
    <property type="match status" value="1"/>
</dbReference>
<sequence>MEAVDPVENESKMLNGELYHAFVPNLTEKRNRCHWACKRFNNAGDASRRKLVEMWRDIINDKTPLPQVGATDEEDFYVLRDEPYIDGPINVDYGTNLRIGKGVYINFNCVFLDTCLITIGARTLIGPSCSFYAAMHPLDPFLRNGVHGPELGAPITIGEDCWFGGNVTVCHGVTIGRGCTMGAGSVVTKDVPDFHVVAGNPAKIIKKIEPKEPDPNLKS</sequence>
<name>A0A4Z1KVA0_9HELO</name>
<evidence type="ECO:0000259" key="3">
    <source>
        <dbReference type="SMART" id="SM01266"/>
    </source>
</evidence>
<dbReference type="SUPFAM" id="SSF51161">
    <property type="entry name" value="Trimeric LpxA-like enzymes"/>
    <property type="match status" value="1"/>
</dbReference>
<evidence type="ECO:0000256" key="1">
    <source>
        <dbReference type="ARBA" id="ARBA00007274"/>
    </source>
</evidence>
<dbReference type="GO" id="GO:0016407">
    <property type="term" value="F:acetyltransferase activity"/>
    <property type="evidence" value="ECO:0007669"/>
    <property type="project" value="InterPro"/>
</dbReference>
<comment type="similarity">
    <text evidence="1">Belongs to the transferase hexapeptide repeat family.</text>
</comment>
<dbReference type="InterPro" id="IPR024688">
    <property type="entry name" value="Mac_dom"/>
</dbReference>
<dbReference type="CDD" id="cd03357">
    <property type="entry name" value="LbH_MAT_GAT"/>
    <property type="match status" value="1"/>
</dbReference>
<evidence type="ECO:0000256" key="2">
    <source>
        <dbReference type="ARBA" id="ARBA00022679"/>
    </source>
</evidence>
<feature type="domain" description="Maltose/galactoside acetyltransferase" evidence="3">
    <location>
        <begin position="10"/>
        <end position="64"/>
    </location>
</feature>
<protein>
    <recommendedName>
        <fullName evidence="3">Maltose/galactoside acetyltransferase domain-containing protein</fullName>
    </recommendedName>
</protein>
<dbReference type="InterPro" id="IPR001451">
    <property type="entry name" value="Hexapep"/>
</dbReference>
<organism evidence="4 5">
    <name type="scientific">Botrytis porri</name>
    <dbReference type="NCBI Taxonomy" id="87229"/>
    <lineage>
        <taxon>Eukaryota</taxon>
        <taxon>Fungi</taxon>
        <taxon>Dikarya</taxon>
        <taxon>Ascomycota</taxon>
        <taxon>Pezizomycotina</taxon>
        <taxon>Leotiomycetes</taxon>
        <taxon>Helotiales</taxon>
        <taxon>Sclerotiniaceae</taxon>
        <taxon>Botrytis</taxon>
    </lineage>
</organism>
<dbReference type="Proteomes" id="UP000297280">
    <property type="component" value="Unassembled WGS sequence"/>
</dbReference>
<dbReference type="SMART" id="SM01266">
    <property type="entry name" value="Mac"/>
    <property type="match status" value="1"/>
</dbReference>
<dbReference type="PANTHER" id="PTHR23416">
    <property type="entry name" value="SIALIC ACID SYNTHASE-RELATED"/>
    <property type="match status" value="1"/>
</dbReference>
<dbReference type="Pfam" id="PF12464">
    <property type="entry name" value="Mac"/>
    <property type="match status" value="1"/>
</dbReference>
<dbReference type="Gene3D" id="2.160.10.10">
    <property type="entry name" value="Hexapeptide repeat proteins"/>
    <property type="match status" value="1"/>
</dbReference>
<dbReference type="InterPro" id="IPR011004">
    <property type="entry name" value="Trimer_LpxA-like_sf"/>
</dbReference>
<dbReference type="STRING" id="87229.A0A4Z1KVA0"/>
<proteinExistence type="inferred from homology"/>